<evidence type="ECO:0000313" key="2">
    <source>
        <dbReference type="Proteomes" id="UP001202827"/>
    </source>
</evidence>
<dbReference type="EMBL" id="JALPRY010000004">
    <property type="protein sequence ID" value="MCK8779079.1"/>
    <property type="molecule type" value="Genomic_DNA"/>
</dbReference>
<organism evidence="1 2">
    <name type="scientific">Neorhizobium turbinariae</name>
    <dbReference type="NCBI Taxonomy" id="2937795"/>
    <lineage>
        <taxon>Bacteria</taxon>
        <taxon>Pseudomonadati</taxon>
        <taxon>Pseudomonadota</taxon>
        <taxon>Alphaproteobacteria</taxon>
        <taxon>Hyphomicrobiales</taxon>
        <taxon>Rhizobiaceae</taxon>
        <taxon>Rhizobium/Agrobacterium group</taxon>
        <taxon>Neorhizobium</taxon>
    </lineage>
</organism>
<evidence type="ECO:0000313" key="1">
    <source>
        <dbReference type="EMBL" id="MCK8779079.1"/>
    </source>
</evidence>
<name>A0ABT0IMN4_9HYPH</name>
<gene>
    <name evidence="1" type="ORF">M0654_03675</name>
</gene>
<dbReference type="Proteomes" id="UP001202827">
    <property type="component" value="Unassembled WGS sequence"/>
</dbReference>
<accession>A0ABT0IMN4</accession>
<proteinExistence type="predicted"/>
<reference evidence="1 2" key="1">
    <citation type="submission" date="2022-04" db="EMBL/GenBank/DDBJ databases">
        <title>Rhizobium coralii sp. nov., isolated from coral Turbinaria peltata.</title>
        <authorList>
            <person name="Sun H."/>
        </authorList>
    </citation>
    <scope>NUCLEOTIDE SEQUENCE [LARGE SCALE GENOMIC DNA]</scope>
    <source>
        <strain evidence="1 2">NTR19</strain>
    </source>
</reference>
<sequence length="68" mass="7197">MTTKVKLIRPLDGKDAGSVVEYPDLDAKRLVARGAVEIVKEKAAPAVDNKMAPAVANKAAAPRKKKGE</sequence>
<keyword evidence="2" id="KW-1185">Reference proteome</keyword>
<protein>
    <submittedName>
        <fullName evidence="1">Uncharacterized protein</fullName>
    </submittedName>
</protein>
<dbReference type="RefSeq" id="WP_248681890.1">
    <property type="nucleotide sequence ID" value="NZ_JALPRY010000004.1"/>
</dbReference>
<comment type="caution">
    <text evidence="1">The sequence shown here is derived from an EMBL/GenBank/DDBJ whole genome shotgun (WGS) entry which is preliminary data.</text>
</comment>